<reference evidence="4" key="1">
    <citation type="submission" date="2016-12" db="EMBL/GenBank/DDBJ databases">
        <title>Draft Genome Sequences od Carboxydothermus pertinax and islandicus, Hydrogenogenic Carboxydotrophic Bacteria.</title>
        <authorList>
            <person name="Fukuyama Y."/>
            <person name="Ohmae K."/>
            <person name="Yoneda Y."/>
            <person name="Yoshida T."/>
            <person name="Sako Y."/>
        </authorList>
    </citation>
    <scope>NUCLEOTIDE SEQUENCE [LARGE SCALE GENOMIC DNA]</scope>
    <source>
        <strain evidence="4">Ug1</strain>
    </source>
</reference>
<evidence type="ECO:0000259" key="1">
    <source>
        <dbReference type="PROSITE" id="PS51831"/>
    </source>
</evidence>
<evidence type="ECO:0000313" key="3">
    <source>
        <dbReference type="EMBL" id="GAV22847.1"/>
    </source>
</evidence>
<dbReference type="GO" id="GO:0009214">
    <property type="term" value="P:cyclic nucleotide catabolic process"/>
    <property type="evidence" value="ECO:0007669"/>
    <property type="project" value="TreeGrafter"/>
</dbReference>
<feature type="domain" description="HD-GYP" evidence="2">
    <location>
        <begin position="161"/>
        <end position="351"/>
    </location>
</feature>
<dbReference type="PROSITE" id="PS51832">
    <property type="entry name" value="HD_GYP"/>
    <property type="match status" value="1"/>
</dbReference>
<dbReference type="Pfam" id="PF13487">
    <property type="entry name" value="HD_5"/>
    <property type="match status" value="1"/>
</dbReference>
<sequence length="351" mass="40772">MLFVDISAFAFAVNRTFGLFEKHERLYKMRRTLIALQLGKRLNLKENELKKIFLQSMLANEDKQFWQSQNKIYPSQLIEIMFLASNVAGFLRGRNVCIFTKEKIKDFFLHQYLKVFTKTPAVLALFTLMEEEAFWFNLEEEFLFLDILRLTMGWNEFSGLAEEEMKKVFLLLAKLIDNKDISTRRHSERVAKIAVKISKELKLPFEKIKMIEIAGLLHDIGKIAIPTKILNKPSKLSEKEFLLIKSHPFYTYKLFETVGGLNEAAKWAGYHHERLDGSGYPFKIKGEGLELETRIIQVADILAALTEDRSYRKCMEKEQVVNIISLEVKNKKIDPDIAKIALKLLSAKEIL</sequence>
<dbReference type="PANTHER" id="PTHR43155">
    <property type="entry name" value="CYCLIC DI-GMP PHOSPHODIESTERASE PA4108-RELATED"/>
    <property type="match status" value="1"/>
</dbReference>
<feature type="domain" description="HD" evidence="1">
    <location>
        <begin position="183"/>
        <end position="305"/>
    </location>
</feature>
<dbReference type="SMART" id="SM00471">
    <property type="entry name" value="HDc"/>
    <property type="match status" value="1"/>
</dbReference>
<dbReference type="AlphaFoldDB" id="A0A1L8CVC7"/>
<name>A0A1L8CVC7_9THEO</name>
<dbReference type="OrthoDB" id="10822at2"/>
<organism evidence="3 4">
    <name type="scientific">Carboxydothermus pertinax</name>
    <dbReference type="NCBI Taxonomy" id="870242"/>
    <lineage>
        <taxon>Bacteria</taxon>
        <taxon>Bacillati</taxon>
        <taxon>Bacillota</taxon>
        <taxon>Clostridia</taxon>
        <taxon>Thermoanaerobacterales</taxon>
        <taxon>Thermoanaerobacteraceae</taxon>
        <taxon>Carboxydothermus</taxon>
    </lineage>
</organism>
<dbReference type="CDD" id="cd00077">
    <property type="entry name" value="HDc"/>
    <property type="match status" value="1"/>
</dbReference>
<evidence type="ECO:0000259" key="2">
    <source>
        <dbReference type="PROSITE" id="PS51832"/>
    </source>
</evidence>
<dbReference type="Proteomes" id="UP000187485">
    <property type="component" value="Unassembled WGS sequence"/>
</dbReference>
<dbReference type="PROSITE" id="PS51831">
    <property type="entry name" value="HD"/>
    <property type="match status" value="1"/>
</dbReference>
<dbReference type="Gene3D" id="1.10.3210.10">
    <property type="entry name" value="Hypothetical protein af1432"/>
    <property type="match status" value="1"/>
</dbReference>
<dbReference type="PANTHER" id="PTHR43155:SF1">
    <property type="entry name" value="3'3'-CGAMP-SPECIFIC PHOSPHODIESTERASE 1"/>
    <property type="match status" value="1"/>
</dbReference>
<evidence type="ECO:0000313" key="4">
    <source>
        <dbReference type="Proteomes" id="UP000187485"/>
    </source>
</evidence>
<dbReference type="SUPFAM" id="SSF109604">
    <property type="entry name" value="HD-domain/PDEase-like"/>
    <property type="match status" value="1"/>
</dbReference>
<dbReference type="InterPro" id="IPR037522">
    <property type="entry name" value="HD_GYP_dom"/>
</dbReference>
<dbReference type="InterPro" id="IPR003607">
    <property type="entry name" value="HD/PDEase_dom"/>
</dbReference>
<dbReference type="RefSeq" id="WP_075859304.1">
    <property type="nucleotide sequence ID" value="NZ_BDJK01000020.1"/>
</dbReference>
<comment type="caution">
    <text evidence="3">The sequence shown here is derived from an EMBL/GenBank/DDBJ whole genome shotgun (WGS) entry which is preliminary data.</text>
</comment>
<gene>
    <name evidence="3" type="ORF">cpu_13570</name>
</gene>
<proteinExistence type="predicted"/>
<dbReference type="GO" id="GO:0004112">
    <property type="term" value="F:cyclic-nucleotide phosphodiesterase activity"/>
    <property type="evidence" value="ECO:0007669"/>
    <property type="project" value="TreeGrafter"/>
</dbReference>
<dbReference type="STRING" id="870242.cpu_13570"/>
<accession>A0A1L8CVC7</accession>
<dbReference type="InterPro" id="IPR006674">
    <property type="entry name" value="HD_domain"/>
</dbReference>
<protein>
    <submittedName>
        <fullName evidence="3">Uncharacterized protein</fullName>
    </submittedName>
</protein>
<dbReference type="EMBL" id="BDJK01000020">
    <property type="protein sequence ID" value="GAV22847.1"/>
    <property type="molecule type" value="Genomic_DNA"/>
</dbReference>
<keyword evidence="4" id="KW-1185">Reference proteome</keyword>